<dbReference type="OrthoDB" id="6451879at2759"/>
<accession>A0A4Y2AN64</accession>
<comment type="caution">
    <text evidence="1">The sequence shown here is derived from an EMBL/GenBank/DDBJ whole genome shotgun (WGS) entry which is preliminary data.</text>
</comment>
<keyword evidence="2" id="KW-1185">Reference proteome</keyword>
<organism evidence="1 2">
    <name type="scientific">Araneus ventricosus</name>
    <name type="common">Orbweaver spider</name>
    <name type="synonym">Epeira ventricosa</name>
    <dbReference type="NCBI Taxonomy" id="182803"/>
    <lineage>
        <taxon>Eukaryota</taxon>
        <taxon>Metazoa</taxon>
        <taxon>Ecdysozoa</taxon>
        <taxon>Arthropoda</taxon>
        <taxon>Chelicerata</taxon>
        <taxon>Arachnida</taxon>
        <taxon>Araneae</taxon>
        <taxon>Araneomorphae</taxon>
        <taxon>Entelegynae</taxon>
        <taxon>Araneoidea</taxon>
        <taxon>Araneidae</taxon>
        <taxon>Araneus</taxon>
    </lineage>
</organism>
<gene>
    <name evidence="1" type="ORF">AVEN_143567_1</name>
</gene>
<evidence type="ECO:0000313" key="2">
    <source>
        <dbReference type="Proteomes" id="UP000499080"/>
    </source>
</evidence>
<proteinExistence type="predicted"/>
<evidence type="ECO:0000313" key="1">
    <source>
        <dbReference type="EMBL" id="GBL81238.1"/>
    </source>
</evidence>
<protein>
    <submittedName>
        <fullName evidence="1">Uncharacterized protein</fullName>
    </submittedName>
</protein>
<dbReference type="Proteomes" id="UP000499080">
    <property type="component" value="Unassembled WGS sequence"/>
</dbReference>
<reference evidence="1 2" key="1">
    <citation type="journal article" date="2019" name="Sci. Rep.">
        <title>Orb-weaving spider Araneus ventricosus genome elucidates the spidroin gene catalogue.</title>
        <authorList>
            <person name="Kono N."/>
            <person name="Nakamura H."/>
            <person name="Ohtoshi R."/>
            <person name="Moran D.A.P."/>
            <person name="Shinohara A."/>
            <person name="Yoshida Y."/>
            <person name="Fujiwara M."/>
            <person name="Mori M."/>
            <person name="Tomita M."/>
            <person name="Arakawa K."/>
        </authorList>
    </citation>
    <scope>NUCLEOTIDE SEQUENCE [LARGE SCALE GENOMIC DNA]</scope>
</reference>
<sequence length="155" mass="17560">MTEVNYGLYAANDVFIPENCIRKVLALAKRHQTLEKVIITGAKNFEWNKKQKLPVSIATIQSGKVDIWITNSSCQPQIIPAGICIARMTEIEEGLINSLNKNTDKVEVKHQAHLGQAEEELKALLDPELDDLQRKELLSLLEEFTDVFFILKTNQ</sequence>
<dbReference type="AlphaFoldDB" id="A0A4Y2AN64"/>
<dbReference type="EMBL" id="BGPR01000025">
    <property type="protein sequence ID" value="GBL81238.1"/>
    <property type="molecule type" value="Genomic_DNA"/>
</dbReference>
<name>A0A4Y2AN64_ARAVE</name>